<evidence type="ECO:0000259" key="8">
    <source>
        <dbReference type="PROSITE" id="PS50893"/>
    </source>
</evidence>
<dbReference type="InterPro" id="IPR013611">
    <property type="entry name" value="Transp-assoc_OB_typ2"/>
</dbReference>
<sequence length="376" mass="42181">MQKITFEHVSKYFGTVKAVNDAHFTIQEGEFFTLLGPSGCGKTTLLRTIAGFYRQEEGNIYFGDRLVNEVPTHERNIGMVFQNYAIFPHMTVFENVAYGLKARKVGKKEIEQRVMEALEMVELTHLRDRVPSDMSGGQQQRIALARAIVIRPGLLLMDEPLSNLDAKLRIKMRTDIRKLQKELNITTIYVTHDQEEALAVSDRIAVLSDGCVQQIASPHEIYAYPRNQFVANFIGASNFIDCRVGAIDPLTGEAPVELHGIRFPLKLFRPGEGQALLSVRPEKIRIETGQTKDTLIPGVVRTVTYLGDKVSYSVDLGGQQVIEVQQHAVEPEHLISEKQKVYLDLQPNKAVLFDQEGKEVLYNATAHHSARSGQPA</sequence>
<reference evidence="10" key="1">
    <citation type="journal article" date="2019" name="Int. J. Syst. Evol. Microbiol.">
        <title>The Global Catalogue of Microorganisms (GCM) 10K type strain sequencing project: providing services to taxonomists for standard genome sequencing and annotation.</title>
        <authorList>
            <consortium name="The Broad Institute Genomics Platform"/>
            <consortium name="The Broad Institute Genome Sequencing Center for Infectious Disease"/>
            <person name="Wu L."/>
            <person name="Ma J."/>
        </authorList>
    </citation>
    <scope>NUCLEOTIDE SEQUENCE [LARGE SCALE GENOMIC DNA]</scope>
    <source>
        <strain evidence="10">CCUG 57263</strain>
    </source>
</reference>
<dbReference type="InterPro" id="IPR003593">
    <property type="entry name" value="AAA+_ATPase"/>
</dbReference>
<evidence type="ECO:0000256" key="1">
    <source>
        <dbReference type="ARBA" id="ARBA00022448"/>
    </source>
</evidence>
<keyword evidence="1 7" id="KW-0813">Transport</keyword>
<dbReference type="Proteomes" id="UP001597120">
    <property type="component" value="Unassembled WGS sequence"/>
</dbReference>
<evidence type="ECO:0000256" key="4">
    <source>
        <dbReference type="ARBA" id="ARBA00022840"/>
    </source>
</evidence>
<dbReference type="Gene3D" id="2.40.50.140">
    <property type="entry name" value="Nucleic acid-binding proteins"/>
    <property type="match status" value="1"/>
</dbReference>
<dbReference type="PANTHER" id="PTHR43875">
    <property type="entry name" value="MALTODEXTRIN IMPORT ATP-BINDING PROTEIN MSMX"/>
    <property type="match status" value="1"/>
</dbReference>
<dbReference type="InterPro" id="IPR003439">
    <property type="entry name" value="ABC_transporter-like_ATP-bd"/>
</dbReference>
<organism evidence="9 10">
    <name type="scientific">Paenibacillus residui</name>
    <dbReference type="NCBI Taxonomy" id="629724"/>
    <lineage>
        <taxon>Bacteria</taxon>
        <taxon>Bacillati</taxon>
        <taxon>Bacillota</taxon>
        <taxon>Bacilli</taxon>
        <taxon>Bacillales</taxon>
        <taxon>Paenibacillaceae</taxon>
        <taxon>Paenibacillus</taxon>
    </lineage>
</organism>
<dbReference type="SMART" id="SM00382">
    <property type="entry name" value="AAA"/>
    <property type="match status" value="1"/>
</dbReference>
<comment type="similarity">
    <text evidence="7">Belongs to the ABC transporter superfamily. Spermidine/putrescine importer (TC 3.A.1.11.1) family.</text>
</comment>
<gene>
    <name evidence="7" type="primary">potA</name>
    <name evidence="9" type="ORF">ACFQ03_01790</name>
</gene>
<name>A0ABW3D4M8_9BACL</name>
<protein>
    <recommendedName>
        <fullName evidence="7">Spermidine/putrescine import ATP-binding protein PotA</fullName>
        <ecNumber evidence="7">7.6.2.11</ecNumber>
    </recommendedName>
</protein>
<dbReference type="EC" id="7.6.2.11" evidence="7"/>
<dbReference type="Pfam" id="PF08402">
    <property type="entry name" value="TOBE_2"/>
    <property type="match status" value="1"/>
</dbReference>
<dbReference type="InterPro" id="IPR012340">
    <property type="entry name" value="NA-bd_OB-fold"/>
</dbReference>
<keyword evidence="6 7" id="KW-0472">Membrane</keyword>
<dbReference type="RefSeq" id="WP_144940448.1">
    <property type="nucleotide sequence ID" value="NZ_JBHTIU010000005.1"/>
</dbReference>
<evidence type="ECO:0000256" key="3">
    <source>
        <dbReference type="ARBA" id="ARBA00022741"/>
    </source>
</evidence>
<dbReference type="Pfam" id="PF00005">
    <property type="entry name" value="ABC_tran"/>
    <property type="match status" value="1"/>
</dbReference>
<dbReference type="InterPro" id="IPR008995">
    <property type="entry name" value="Mo/tungstate-bd_C_term_dom"/>
</dbReference>
<dbReference type="PANTHER" id="PTHR43875:SF15">
    <property type="entry name" value="TREHALOSE IMPORT ATP-BINDING PROTEIN SUGC"/>
    <property type="match status" value="1"/>
</dbReference>
<dbReference type="NCBIfam" id="TIGR01187">
    <property type="entry name" value="potA"/>
    <property type="match status" value="1"/>
</dbReference>
<keyword evidence="4 7" id="KW-0067">ATP-binding</keyword>
<evidence type="ECO:0000313" key="9">
    <source>
        <dbReference type="EMBL" id="MFD0867881.1"/>
    </source>
</evidence>
<dbReference type="SUPFAM" id="SSF50331">
    <property type="entry name" value="MOP-like"/>
    <property type="match status" value="1"/>
</dbReference>
<dbReference type="GO" id="GO:0005524">
    <property type="term" value="F:ATP binding"/>
    <property type="evidence" value="ECO:0007669"/>
    <property type="project" value="UniProtKB-KW"/>
</dbReference>
<keyword evidence="10" id="KW-1185">Reference proteome</keyword>
<dbReference type="EMBL" id="JBHTIU010000005">
    <property type="protein sequence ID" value="MFD0867881.1"/>
    <property type="molecule type" value="Genomic_DNA"/>
</dbReference>
<dbReference type="InterPro" id="IPR017871">
    <property type="entry name" value="ABC_transporter-like_CS"/>
</dbReference>
<comment type="subunit">
    <text evidence="7">The complex is composed of two ATP-binding proteins (PotA), two transmembrane proteins (PotB and PotC) and a solute-binding protein (PotD).</text>
</comment>
<keyword evidence="2 7" id="KW-1003">Cell membrane</keyword>
<evidence type="ECO:0000256" key="6">
    <source>
        <dbReference type="ARBA" id="ARBA00023136"/>
    </source>
</evidence>
<dbReference type="PROSITE" id="PS50893">
    <property type="entry name" value="ABC_TRANSPORTER_2"/>
    <property type="match status" value="1"/>
</dbReference>
<dbReference type="InterPro" id="IPR027417">
    <property type="entry name" value="P-loop_NTPase"/>
</dbReference>
<dbReference type="InterPro" id="IPR005893">
    <property type="entry name" value="PotA-like"/>
</dbReference>
<feature type="domain" description="ABC transporter" evidence="8">
    <location>
        <begin position="4"/>
        <end position="234"/>
    </location>
</feature>
<evidence type="ECO:0000256" key="2">
    <source>
        <dbReference type="ARBA" id="ARBA00022475"/>
    </source>
</evidence>
<comment type="caution">
    <text evidence="9">The sequence shown here is derived from an EMBL/GenBank/DDBJ whole genome shotgun (WGS) entry which is preliminary data.</text>
</comment>
<accession>A0ABW3D4M8</accession>
<dbReference type="Gene3D" id="3.40.50.300">
    <property type="entry name" value="P-loop containing nucleotide triphosphate hydrolases"/>
    <property type="match status" value="1"/>
</dbReference>
<dbReference type="Gene3D" id="2.40.50.100">
    <property type="match status" value="1"/>
</dbReference>
<proteinExistence type="inferred from homology"/>
<comment type="function">
    <text evidence="7">Part of the ABC transporter complex PotABCD involved in spermidine/putrescine import. Responsible for energy coupling to the transport system.</text>
</comment>
<evidence type="ECO:0000256" key="5">
    <source>
        <dbReference type="ARBA" id="ARBA00022967"/>
    </source>
</evidence>
<keyword evidence="3 7" id="KW-0547">Nucleotide-binding</keyword>
<dbReference type="PROSITE" id="PS00211">
    <property type="entry name" value="ABC_TRANSPORTER_1"/>
    <property type="match status" value="1"/>
</dbReference>
<comment type="catalytic activity">
    <reaction evidence="7">
        <text>ATP + H2O + polyamine-[polyamine-binding protein]Side 1 = ADP + phosphate + polyamineSide 2 + [polyamine-binding protein]Side 1.</text>
        <dbReference type="EC" id="7.6.2.11"/>
    </reaction>
</comment>
<keyword evidence="5 7" id="KW-1278">Translocase</keyword>
<dbReference type="InterPro" id="IPR047641">
    <property type="entry name" value="ABC_transpr_MalK/UgpC-like"/>
</dbReference>
<evidence type="ECO:0000256" key="7">
    <source>
        <dbReference type="RuleBase" id="RU364083"/>
    </source>
</evidence>
<dbReference type="SUPFAM" id="SSF52540">
    <property type="entry name" value="P-loop containing nucleoside triphosphate hydrolases"/>
    <property type="match status" value="1"/>
</dbReference>
<evidence type="ECO:0000313" key="10">
    <source>
        <dbReference type="Proteomes" id="UP001597120"/>
    </source>
</evidence>